<keyword evidence="1" id="KW-0812">Transmembrane</keyword>
<sequence length="114" mass="12650">MATRVMSRGEPGLTREHWKVISRVLVGALVVLLVVVGLQWVLGAERRAIQSMEPGKRAVLFQESYASFEALCQEDPGGALTGNCRRQARFLSNFPECGTACRTQTSRYLSYGTR</sequence>
<evidence type="ECO:0000256" key="1">
    <source>
        <dbReference type="SAM" id="Phobius"/>
    </source>
</evidence>
<dbReference type="Proteomes" id="UP001207654">
    <property type="component" value="Unassembled WGS sequence"/>
</dbReference>
<gene>
    <name evidence="2" type="ORF">OV287_01060</name>
</gene>
<evidence type="ECO:0000313" key="3">
    <source>
        <dbReference type="Proteomes" id="UP001207654"/>
    </source>
</evidence>
<evidence type="ECO:0008006" key="4">
    <source>
        <dbReference type="Google" id="ProtNLM"/>
    </source>
</evidence>
<feature type="transmembrane region" description="Helical" evidence="1">
    <location>
        <begin position="20"/>
        <end position="42"/>
    </location>
</feature>
<keyword evidence="1" id="KW-0472">Membrane</keyword>
<keyword evidence="1" id="KW-1133">Transmembrane helix</keyword>
<proteinExistence type="predicted"/>
<keyword evidence="3" id="KW-1185">Reference proteome</keyword>
<accession>A0ABT3ZUJ4</accession>
<organism evidence="2 3">
    <name type="scientific">Archangium lansingense</name>
    <dbReference type="NCBI Taxonomy" id="2995310"/>
    <lineage>
        <taxon>Bacteria</taxon>
        <taxon>Pseudomonadati</taxon>
        <taxon>Myxococcota</taxon>
        <taxon>Myxococcia</taxon>
        <taxon>Myxococcales</taxon>
        <taxon>Cystobacterineae</taxon>
        <taxon>Archangiaceae</taxon>
        <taxon>Archangium</taxon>
    </lineage>
</organism>
<evidence type="ECO:0000313" key="2">
    <source>
        <dbReference type="EMBL" id="MCY1073060.1"/>
    </source>
</evidence>
<protein>
    <recommendedName>
        <fullName evidence="4">BPTI/Kunitz inhibitor domain-containing protein</fullName>
    </recommendedName>
</protein>
<reference evidence="2 3" key="1">
    <citation type="submission" date="2022-11" db="EMBL/GenBank/DDBJ databases">
        <title>Minimal conservation of predation-associated metabolite biosynthetic gene clusters underscores biosynthetic potential of Myxococcota including descriptions for ten novel species: Archangium lansinium sp. nov., Myxococcus landrumus sp. nov., Nannocystis bai.</title>
        <authorList>
            <person name="Ahearne A."/>
            <person name="Stevens C."/>
            <person name="Phillips K."/>
        </authorList>
    </citation>
    <scope>NUCLEOTIDE SEQUENCE [LARGE SCALE GENOMIC DNA]</scope>
    <source>
        <strain evidence="2 3">MIWBW</strain>
    </source>
</reference>
<name>A0ABT3ZUJ4_9BACT</name>
<dbReference type="EMBL" id="JAPNKA010000001">
    <property type="protein sequence ID" value="MCY1073060.1"/>
    <property type="molecule type" value="Genomic_DNA"/>
</dbReference>
<comment type="caution">
    <text evidence="2">The sequence shown here is derived from an EMBL/GenBank/DDBJ whole genome shotgun (WGS) entry which is preliminary data.</text>
</comment>
<dbReference type="RefSeq" id="WP_267532077.1">
    <property type="nucleotide sequence ID" value="NZ_JAPNKA010000001.1"/>
</dbReference>